<protein>
    <recommendedName>
        <fullName evidence="2">DUF4283 domain-containing protein</fullName>
    </recommendedName>
</protein>
<name>A0ABR2RBJ0_9ROSI</name>
<evidence type="ECO:0000259" key="2">
    <source>
        <dbReference type="Pfam" id="PF14111"/>
    </source>
</evidence>
<evidence type="ECO:0000313" key="4">
    <source>
        <dbReference type="Proteomes" id="UP001396334"/>
    </source>
</evidence>
<organism evidence="3 4">
    <name type="scientific">Hibiscus sabdariffa</name>
    <name type="common">roselle</name>
    <dbReference type="NCBI Taxonomy" id="183260"/>
    <lineage>
        <taxon>Eukaryota</taxon>
        <taxon>Viridiplantae</taxon>
        <taxon>Streptophyta</taxon>
        <taxon>Embryophyta</taxon>
        <taxon>Tracheophyta</taxon>
        <taxon>Spermatophyta</taxon>
        <taxon>Magnoliopsida</taxon>
        <taxon>eudicotyledons</taxon>
        <taxon>Gunneridae</taxon>
        <taxon>Pentapetalae</taxon>
        <taxon>rosids</taxon>
        <taxon>malvids</taxon>
        <taxon>Malvales</taxon>
        <taxon>Malvaceae</taxon>
        <taxon>Malvoideae</taxon>
        <taxon>Hibiscus</taxon>
    </lineage>
</organism>
<feature type="region of interest" description="Disordered" evidence="1">
    <location>
        <begin position="305"/>
        <end position="327"/>
    </location>
</feature>
<gene>
    <name evidence="3" type="ORF">V6N11_036813</name>
</gene>
<proteinExistence type="predicted"/>
<dbReference type="InterPro" id="IPR025558">
    <property type="entry name" value="DUF4283"/>
</dbReference>
<keyword evidence="4" id="KW-1185">Reference proteome</keyword>
<dbReference type="Pfam" id="PF14111">
    <property type="entry name" value="DUF4283"/>
    <property type="match status" value="1"/>
</dbReference>
<evidence type="ECO:0000313" key="3">
    <source>
        <dbReference type="EMBL" id="KAK9010302.1"/>
    </source>
</evidence>
<feature type="region of interest" description="Disordered" evidence="1">
    <location>
        <begin position="1"/>
        <end position="37"/>
    </location>
</feature>
<reference evidence="3 4" key="1">
    <citation type="journal article" date="2024" name="G3 (Bethesda)">
        <title>Genome assembly of Hibiscus sabdariffa L. provides insights into metabolisms of medicinal natural products.</title>
        <authorList>
            <person name="Kim T."/>
        </authorList>
    </citation>
    <scope>NUCLEOTIDE SEQUENCE [LARGE SCALE GENOMIC DNA]</scope>
    <source>
        <strain evidence="3">TK-2024</strain>
        <tissue evidence="3">Old leaves</tissue>
    </source>
</reference>
<accession>A0ABR2RBJ0</accession>
<dbReference type="Proteomes" id="UP001396334">
    <property type="component" value="Unassembled WGS sequence"/>
</dbReference>
<comment type="caution">
    <text evidence="3">The sequence shown here is derived from an EMBL/GenBank/DDBJ whole genome shotgun (WGS) entry which is preliminary data.</text>
</comment>
<evidence type="ECO:0000256" key="1">
    <source>
        <dbReference type="SAM" id="MobiDB-lite"/>
    </source>
</evidence>
<feature type="domain" description="DUF4283" evidence="2">
    <location>
        <begin position="108"/>
        <end position="170"/>
    </location>
</feature>
<dbReference type="EMBL" id="JBBPBN010000024">
    <property type="protein sequence ID" value="KAK9010302.1"/>
    <property type="molecule type" value="Genomic_DNA"/>
</dbReference>
<sequence length="408" mass="44981">MPESPEDPRLPKKQRRRDEDPPDTTSTDNPATMDCDNPNLVVPGLNPVTYKDMLTGGSANVPDDDLISLDDDDIDLLDDDVRTGEMDGVPFIDFSDRVKDLAVKSMDFTLVSKVLGRRVGYTTLYNRIISLWKPTHQIKLIDIENDHFLVKFASRLDFIHALTDGMMRIITLLRLLKINPNRNNRNPFGPWMLVDKKQQRQPRKSIAADSTDNSFPMQQSRYNPIFLDNDNTEALVAHEDLVTVPIREQAHDTVAPHSTDQNNVSIHLTHSTASPVKLKAKGKLPQAARKPTALNLGLKSVNILTRKSGSSTPGSSRYTTGRSQTASLHSEKHAAVELDPSAAPITLVGNSLRKHNTIKNFEAKSHSAITNDVRLLAKKSLPDHGLIGSPVSSAVQTASGDGATIMVE</sequence>
<feature type="compositionally biased region" description="Basic and acidic residues" evidence="1">
    <location>
        <begin position="1"/>
        <end position="10"/>
    </location>
</feature>